<accession>A0A1F5TMP2</accession>
<protein>
    <recommendedName>
        <fullName evidence="4">Prepilin-type N-terminal cleavage/methylation domain-containing protein</fullName>
    </recommendedName>
</protein>
<dbReference type="Proteomes" id="UP000177579">
    <property type="component" value="Unassembled WGS sequence"/>
</dbReference>
<feature type="transmembrane region" description="Helical" evidence="1">
    <location>
        <begin position="75"/>
        <end position="93"/>
    </location>
</feature>
<keyword evidence="1" id="KW-0812">Transmembrane</keyword>
<dbReference type="Pfam" id="PF09997">
    <property type="entry name" value="DUF2238"/>
    <property type="match status" value="1"/>
</dbReference>
<sequence>MFNNMSARGGSALGGKKVIYLIVFLVIAHVVGMEGPYYNTWYYDDFLHFMGGLTLAVAAFEFFPKIKLKTGLVNILIFIIIIAILWELHEYIWDRVLVADYGFPVMQLGITDTISDFLFALLGGSVYFFIFSGKTKRYKLQSGAKNKGFTMVEILVVVAILGIIISMVGVNLFGARTGARDTKRISDLNQIGRFLSFGCPMPSSGAGEYDLNVLLQEYRTNYPQYANNIPASISDPKTGTSVLSNYKYIVDSNDDCVLYANLENGEAKVDLPAISDPTPGGGRGVLESAAAGVNGSYKYYQISN</sequence>
<dbReference type="AlphaFoldDB" id="A0A1F5TMP2"/>
<evidence type="ECO:0000313" key="3">
    <source>
        <dbReference type="Proteomes" id="UP000177579"/>
    </source>
</evidence>
<dbReference type="SUPFAM" id="SSF54523">
    <property type="entry name" value="Pili subunits"/>
    <property type="match status" value="1"/>
</dbReference>
<dbReference type="InterPro" id="IPR045584">
    <property type="entry name" value="Pilin-like"/>
</dbReference>
<evidence type="ECO:0000256" key="1">
    <source>
        <dbReference type="SAM" id="Phobius"/>
    </source>
</evidence>
<name>A0A1F5TMP2_9BACT</name>
<comment type="caution">
    <text evidence="2">The sequence shown here is derived from an EMBL/GenBank/DDBJ whole genome shotgun (WGS) entry which is preliminary data.</text>
</comment>
<keyword evidence="1" id="KW-1133">Transmembrane helix</keyword>
<evidence type="ECO:0000313" key="2">
    <source>
        <dbReference type="EMBL" id="OGF40220.1"/>
    </source>
</evidence>
<feature type="transmembrane region" description="Helical" evidence="1">
    <location>
        <begin position="18"/>
        <end position="40"/>
    </location>
</feature>
<organism evidence="2 3">
    <name type="scientific">Candidatus Falkowbacteria bacterium RIFOXYD2_FULL_34_120</name>
    <dbReference type="NCBI Taxonomy" id="1798007"/>
    <lineage>
        <taxon>Bacteria</taxon>
        <taxon>Candidatus Falkowiibacteriota</taxon>
    </lineage>
</organism>
<reference evidence="2 3" key="1">
    <citation type="journal article" date="2016" name="Nat. Commun.">
        <title>Thousands of microbial genomes shed light on interconnected biogeochemical processes in an aquifer system.</title>
        <authorList>
            <person name="Anantharaman K."/>
            <person name="Brown C.T."/>
            <person name="Hug L.A."/>
            <person name="Sharon I."/>
            <person name="Castelle C.J."/>
            <person name="Probst A.J."/>
            <person name="Thomas B.C."/>
            <person name="Singh A."/>
            <person name="Wilkins M.J."/>
            <person name="Karaoz U."/>
            <person name="Brodie E.L."/>
            <person name="Williams K.H."/>
            <person name="Hubbard S.S."/>
            <person name="Banfield J.F."/>
        </authorList>
    </citation>
    <scope>NUCLEOTIDE SEQUENCE [LARGE SCALE GENOMIC DNA]</scope>
</reference>
<keyword evidence="1" id="KW-0472">Membrane</keyword>
<evidence type="ECO:0008006" key="4">
    <source>
        <dbReference type="Google" id="ProtNLM"/>
    </source>
</evidence>
<dbReference type="Pfam" id="PF07963">
    <property type="entry name" value="N_methyl"/>
    <property type="match status" value="1"/>
</dbReference>
<proteinExistence type="predicted"/>
<dbReference type="Gene3D" id="3.30.700.10">
    <property type="entry name" value="Glycoprotein, Type 4 Pilin"/>
    <property type="match status" value="1"/>
</dbReference>
<dbReference type="EMBL" id="MFGO01000033">
    <property type="protein sequence ID" value="OGF40220.1"/>
    <property type="molecule type" value="Genomic_DNA"/>
</dbReference>
<dbReference type="InterPro" id="IPR012902">
    <property type="entry name" value="N_methyl_site"/>
</dbReference>
<feature type="transmembrane region" description="Helical" evidence="1">
    <location>
        <begin position="46"/>
        <end position="63"/>
    </location>
</feature>
<feature type="transmembrane region" description="Helical" evidence="1">
    <location>
        <begin position="152"/>
        <end position="174"/>
    </location>
</feature>
<gene>
    <name evidence="2" type="ORF">A2531_04680</name>
</gene>
<dbReference type="NCBIfam" id="TIGR02532">
    <property type="entry name" value="IV_pilin_GFxxxE"/>
    <property type="match status" value="1"/>
</dbReference>
<dbReference type="InterPro" id="IPR014509">
    <property type="entry name" value="YjdF-like"/>
</dbReference>
<feature type="transmembrane region" description="Helical" evidence="1">
    <location>
        <begin position="113"/>
        <end position="131"/>
    </location>
</feature>